<evidence type="ECO:0000256" key="6">
    <source>
        <dbReference type="ARBA" id="ARBA00022989"/>
    </source>
</evidence>
<dbReference type="PANTHER" id="PTHR24223:SF415">
    <property type="entry name" value="FI20190P1"/>
    <property type="match status" value="1"/>
</dbReference>
<evidence type="ECO:0000313" key="13">
    <source>
        <dbReference type="Proteomes" id="UP000799302"/>
    </source>
</evidence>
<keyword evidence="6 9" id="KW-1133">Transmembrane helix</keyword>
<comment type="subcellular location">
    <subcellularLocation>
        <location evidence="1">Membrane</location>
    </subcellularLocation>
</comment>
<evidence type="ECO:0000256" key="9">
    <source>
        <dbReference type="SAM" id="Phobius"/>
    </source>
</evidence>
<dbReference type="PROSITE" id="PS50893">
    <property type="entry name" value="ABC_TRANSPORTER_2"/>
    <property type="match status" value="2"/>
</dbReference>
<feature type="transmembrane region" description="Helical" evidence="9">
    <location>
        <begin position="189"/>
        <end position="209"/>
    </location>
</feature>
<sequence length="1512" mass="169620">MAFSTTKQQILINSPLLYVPSESELTNNHSTNTGCPIIWDSTNAKFTECSLPYLAIGPAAIVLLLVIGFVISPYIQSFRPSWLKPFIEEYPEKDETGASKHKSTLGWTIGLALLGLSGAIAQIVLIVLSPAQLPSIIQLASWTLISLLIVCYRPRTCPTSWFAFYATSLVLDAFSLVADTKRSHWITNFHYFSAFASVLSMIVILQMPFRPGSLSTQGISSVGSTPTIDDRSPEDNLRLWQFLTVSWMWPMISIGKKRTLDEADVWTLGFQFQHQRLHDRFRRIKGSVLGRVVKANATDFFIVSLTGILALILELSLPVLLQQLLLAMEHDTPLKRIIFTYALFSLFVRAASAQISVLSTWFGRRIYERSRGEMIMMVYEKALTRKNVVETKAEKPLQETEQNENGVDKNKDTPLPKWKTFLAPVLGLFQNKHLDAESKAKKHASTGKVMHLIRGDVYEVAQRFWEIDEFIKIPVGIVLSAALVWKFLGPSCFLGLLVLVFSQGLNYFLMRILLRWRRFRKIASDSRLQKSAQFIEVIRHLRWYGWQDHWLDQVQEARVHELSVRLKSTVVNMMIEFVNSLARGMFPVVALYAYTVLAGHQISIDVIFPALQLFQMLDSRLREVPQFITTLLNAYISVERIEAFMAEPERERDEDIFSEDLTLKLTHCDFAWPEQSTPILKDLNLTFEKGLTVICGKVGSGKTALLQSLLGEMDKLNGEKRVPREPMAYCAQSPWLQSMSIRDNILFFSPFDEARYRKVLDTCELVTDFASFKDGDLSNIGENGIGLSGGQKARVALARAVYNPGQILLLDDPLSALDHDTASSIVKKLFSGSLIEDRVVILVTHRTDLVKELADQIIDISDGQASVIGIKNLDTATNANATTDSSVTETEVDEPNTKDGTATPDKFMDDEHREKGGVKAHVYWTYIKAGGLPFWALAVALAVIWRFIFIVNTWFLKSWGESYGKKAAVSTRLWTLAHTSFNGEGIGISATDLHATDFKDILPSPEDNVVPWLWTFAAIAVAQSFLFLLYWCVEVTIILTAAKELFKQVMARVTYATYRFYDVTPVGRLMNRLTSDISTVDGKITAHFSRVALQSITLLSTIVVIASVQPVFLVFSVCLMSLFVWIFLQFLPTSQSLRRLETVSLSPLFANFGELLVGLTTVRAFHSGESFQQRVITVVDKFQAMDHFYWSLQSWLMYRFENLAALSTFSLTGLAIWTDLGPGLTAFVLSQSNLFVGSTHALCRRYGELQMEFVSVERVEELMHIDQEPPGTVDPPASWPAFGTDIVLDNVTVRYAQHLDPALQEINLRIPGGCTAAIVGRTGSGKSTLAQALLGIVRADVGEILIDNISVNDVNIQKLRHRVTFVAQDPVLFQGTIRHNLDPVSQFSDDECNAVLKRVCHRQEWTLTTHVESGGRNLSQGQRQLIGITRAVLRRSPIVIMDEATASIDFETSMEIQQVLREEMKESTVITIAHRVEAVKDADFVVMLEGGRVVKQGKTSEIGEASIQSAME</sequence>
<dbReference type="PANTHER" id="PTHR24223">
    <property type="entry name" value="ATP-BINDING CASSETTE SUB-FAMILY C"/>
    <property type="match status" value="1"/>
</dbReference>
<feature type="transmembrane region" description="Helical" evidence="9">
    <location>
        <begin position="159"/>
        <end position="177"/>
    </location>
</feature>
<evidence type="ECO:0000256" key="5">
    <source>
        <dbReference type="ARBA" id="ARBA00022840"/>
    </source>
</evidence>
<accession>A0A6A6TW77</accession>
<dbReference type="Proteomes" id="UP000799302">
    <property type="component" value="Unassembled WGS sequence"/>
</dbReference>
<feature type="transmembrane region" description="Helical" evidence="9">
    <location>
        <begin position="494"/>
        <end position="514"/>
    </location>
</feature>
<dbReference type="Gene3D" id="1.20.1560.10">
    <property type="entry name" value="ABC transporter type 1, transmembrane domain"/>
    <property type="match status" value="2"/>
</dbReference>
<feature type="domain" description="ABC transporter" evidence="10">
    <location>
        <begin position="1286"/>
        <end position="1511"/>
    </location>
</feature>
<dbReference type="FunFam" id="3.40.50.300:FF:001751">
    <property type="entry name" value="ABC bile acid transporter"/>
    <property type="match status" value="1"/>
</dbReference>
<dbReference type="PROSITE" id="PS50929">
    <property type="entry name" value="ABC_TM1F"/>
    <property type="match status" value="2"/>
</dbReference>
<dbReference type="PROSITE" id="PS00211">
    <property type="entry name" value="ABC_TRANSPORTER_1"/>
    <property type="match status" value="1"/>
</dbReference>
<evidence type="ECO:0000256" key="3">
    <source>
        <dbReference type="ARBA" id="ARBA00022692"/>
    </source>
</evidence>
<feature type="domain" description="ABC transporter" evidence="10">
    <location>
        <begin position="663"/>
        <end position="887"/>
    </location>
</feature>
<feature type="transmembrane region" description="Helical" evidence="9">
    <location>
        <begin position="1098"/>
        <end position="1128"/>
    </location>
</feature>
<gene>
    <name evidence="12" type="ORF">BT63DRAFT_106765</name>
</gene>
<keyword evidence="2" id="KW-0813">Transport</keyword>
<dbReference type="SMART" id="SM00382">
    <property type="entry name" value="AAA"/>
    <property type="match status" value="2"/>
</dbReference>
<dbReference type="InterPro" id="IPR036640">
    <property type="entry name" value="ABC1_TM_sf"/>
</dbReference>
<dbReference type="Gene3D" id="3.40.50.300">
    <property type="entry name" value="P-loop containing nucleotide triphosphate hydrolases"/>
    <property type="match status" value="2"/>
</dbReference>
<dbReference type="InterPro" id="IPR003439">
    <property type="entry name" value="ABC_transporter-like_ATP-bd"/>
</dbReference>
<keyword evidence="7 9" id="KW-0472">Membrane</keyword>
<dbReference type="GO" id="GO:0016887">
    <property type="term" value="F:ATP hydrolysis activity"/>
    <property type="evidence" value="ECO:0007669"/>
    <property type="project" value="InterPro"/>
</dbReference>
<feature type="region of interest" description="Disordered" evidence="8">
    <location>
        <begin position="393"/>
        <end position="413"/>
    </location>
</feature>
<feature type="region of interest" description="Disordered" evidence="8">
    <location>
        <begin position="882"/>
        <end position="910"/>
    </location>
</feature>
<feature type="domain" description="ABC transmembrane type-1" evidence="11">
    <location>
        <begin position="301"/>
        <end position="633"/>
    </location>
</feature>
<name>A0A6A6TW77_9PEZI</name>
<dbReference type="CDD" id="cd18604">
    <property type="entry name" value="ABC_6TM_VMR1_D2_like"/>
    <property type="match status" value="1"/>
</dbReference>
<feature type="transmembrane region" description="Helical" evidence="9">
    <location>
        <begin position="300"/>
        <end position="321"/>
    </location>
</feature>
<keyword evidence="13" id="KW-1185">Reference proteome</keyword>
<feature type="transmembrane region" description="Helical" evidence="9">
    <location>
        <begin position="105"/>
        <end position="129"/>
    </location>
</feature>
<keyword evidence="4" id="KW-0547">Nucleotide-binding</keyword>
<feature type="transmembrane region" description="Helical" evidence="9">
    <location>
        <begin position="341"/>
        <end position="362"/>
    </location>
</feature>
<evidence type="ECO:0000256" key="7">
    <source>
        <dbReference type="ARBA" id="ARBA00023136"/>
    </source>
</evidence>
<evidence type="ECO:0000259" key="11">
    <source>
        <dbReference type="PROSITE" id="PS50929"/>
    </source>
</evidence>
<dbReference type="GO" id="GO:0005524">
    <property type="term" value="F:ATP binding"/>
    <property type="evidence" value="ECO:0007669"/>
    <property type="project" value="UniProtKB-KW"/>
</dbReference>
<dbReference type="SUPFAM" id="SSF90123">
    <property type="entry name" value="ABC transporter transmembrane region"/>
    <property type="match status" value="2"/>
</dbReference>
<dbReference type="InterPro" id="IPR003593">
    <property type="entry name" value="AAA+_ATPase"/>
</dbReference>
<evidence type="ECO:0000256" key="8">
    <source>
        <dbReference type="SAM" id="MobiDB-lite"/>
    </source>
</evidence>
<keyword evidence="3 9" id="KW-0812">Transmembrane</keyword>
<dbReference type="OrthoDB" id="6500128at2759"/>
<protein>
    <submittedName>
        <fullName evidence="12">ABC transporter</fullName>
    </submittedName>
</protein>
<dbReference type="InterPro" id="IPR027417">
    <property type="entry name" value="P-loop_NTPase"/>
</dbReference>
<dbReference type="CDD" id="cd03250">
    <property type="entry name" value="ABCC_MRP_domain1"/>
    <property type="match status" value="1"/>
</dbReference>
<dbReference type="GO" id="GO:0140359">
    <property type="term" value="F:ABC-type transporter activity"/>
    <property type="evidence" value="ECO:0007669"/>
    <property type="project" value="InterPro"/>
</dbReference>
<proteinExistence type="predicted"/>
<evidence type="ECO:0000256" key="2">
    <source>
        <dbReference type="ARBA" id="ARBA00022448"/>
    </source>
</evidence>
<dbReference type="InterPro" id="IPR050173">
    <property type="entry name" value="ABC_transporter_C-like"/>
</dbReference>
<evidence type="ECO:0000256" key="1">
    <source>
        <dbReference type="ARBA" id="ARBA00004370"/>
    </source>
</evidence>
<dbReference type="Pfam" id="PF00664">
    <property type="entry name" value="ABC_membrane"/>
    <property type="match status" value="2"/>
</dbReference>
<dbReference type="Pfam" id="PF00005">
    <property type="entry name" value="ABC_tran"/>
    <property type="match status" value="2"/>
</dbReference>
<dbReference type="EMBL" id="MU004243">
    <property type="protein sequence ID" value="KAF2664355.1"/>
    <property type="molecule type" value="Genomic_DNA"/>
</dbReference>
<keyword evidence="5" id="KW-0067">ATP-binding</keyword>
<organism evidence="12 13">
    <name type="scientific">Microthyrium microscopicum</name>
    <dbReference type="NCBI Taxonomy" id="703497"/>
    <lineage>
        <taxon>Eukaryota</taxon>
        <taxon>Fungi</taxon>
        <taxon>Dikarya</taxon>
        <taxon>Ascomycota</taxon>
        <taxon>Pezizomycotina</taxon>
        <taxon>Dothideomycetes</taxon>
        <taxon>Dothideomycetes incertae sedis</taxon>
        <taxon>Microthyriales</taxon>
        <taxon>Microthyriaceae</taxon>
        <taxon>Microthyrium</taxon>
    </lineage>
</organism>
<evidence type="ECO:0000259" key="10">
    <source>
        <dbReference type="PROSITE" id="PS50893"/>
    </source>
</evidence>
<evidence type="ECO:0000256" key="4">
    <source>
        <dbReference type="ARBA" id="ARBA00022741"/>
    </source>
</evidence>
<dbReference type="InterPro" id="IPR017871">
    <property type="entry name" value="ABC_transporter-like_CS"/>
</dbReference>
<dbReference type="GO" id="GO:0016020">
    <property type="term" value="C:membrane"/>
    <property type="evidence" value="ECO:0007669"/>
    <property type="project" value="UniProtKB-SubCell"/>
</dbReference>
<feature type="transmembrane region" description="Helical" evidence="9">
    <location>
        <begin position="1012"/>
        <end position="1042"/>
    </location>
</feature>
<feature type="transmembrane region" description="Helical" evidence="9">
    <location>
        <begin position="934"/>
        <end position="956"/>
    </location>
</feature>
<feature type="transmembrane region" description="Helical" evidence="9">
    <location>
        <begin position="53"/>
        <end position="75"/>
    </location>
</feature>
<evidence type="ECO:0000313" key="12">
    <source>
        <dbReference type="EMBL" id="KAF2664355.1"/>
    </source>
</evidence>
<reference evidence="12" key="1">
    <citation type="journal article" date="2020" name="Stud. Mycol.">
        <title>101 Dothideomycetes genomes: a test case for predicting lifestyles and emergence of pathogens.</title>
        <authorList>
            <person name="Haridas S."/>
            <person name="Albert R."/>
            <person name="Binder M."/>
            <person name="Bloem J."/>
            <person name="Labutti K."/>
            <person name="Salamov A."/>
            <person name="Andreopoulos B."/>
            <person name="Baker S."/>
            <person name="Barry K."/>
            <person name="Bills G."/>
            <person name="Bluhm B."/>
            <person name="Cannon C."/>
            <person name="Castanera R."/>
            <person name="Culley D."/>
            <person name="Daum C."/>
            <person name="Ezra D."/>
            <person name="Gonzalez J."/>
            <person name="Henrissat B."/>
            <person name="Kuo A."/>
            <person name="Liang C."/>
            <person name="Lipzen A."/>
            <person name="Lutzoni F."/>
            <person name="Magnuson J."/>
            <person name="Mondo S."/>
            <person name="Nolan M."/>
            <person name="Ohm R."/>
            <person name="Pangilinan J."/>
            <person name="Park H.-J."/>
            <person name="Ramirez L."/>
            <person name="Alfaro M."/>
            <person name="Sun H."/>
            <person name="Tritt A."/>
            <person name="Yoshinaga Y."/>
            <person name="Zwiers L.-H."/>
            <person name="Turgeon B."/>
            <person name="Goodwin S."/>
            <person name="Spatafora J."/>
            <person name="Crous P."/>
            <person name="Grigoriev I."/>
        </authorList>
    </citation>
    <scope>NUCLEOTIDE SEQUENCE</scope>
    <source>
        <strain evidence="12">CBS 115976</strain>
    </source>
</reference>
<dbReference type="SUPFAM" id="SSF52540">
    <property type="entry name" value="P-loop containing nucleoside triphosphate hydrolases"/>
    <property type="match status" value="2"/>
</dbReference>
<dbReference type="FunFam" id="3.40.50.300:FF:001577">
    <property type="entry name" value="ABC bile acid transporter"/>
    <property type="match status" value="1"/>
</dbReference>
<dbReference type="InterPro" id="IPR011527">
    <property type="entry name" value="ABC1_TM_dom"/>
</dbReference>
<feature type="domain" description="ABC transmembrane type-1" evidence="11">
    <location>
        <begin position="936"/>
        <end position="1255"/>
    </location>
</feature>
<dbReference type="CDD" id="cd03244">
    <property type="entry name" value="ABCC_MRP_domain2"/>
    <property type="match status" value="1"/>
</dbReference>